<keyword evidence="1" id="KW-0812">Transmembrane</keyword>
<keyword evidence="1" id="KW-1133">Transmembrane helix</keyword>
<dbReference type="EMBL" id="FNPI01000002">
    <property type="protein sequence ID" value="SDY54449.1"/>
    <property type="molecule type" value="Genomic_DNA"/>
</dbReference>
<evidence type="ECO:0000313" key="3">
    <source>
        <dbReference type="Proteomes" id="UP000198935"/>
    </source>
</evidence>
<feature type="transmembrane region" description="Helical" evidence="1">
    <location>
        <begin position="93"/>
        <end position="115"/>
    </location>
</feature>
<dbReference type="STRING" id="1503961.SAMN05421736_102225"/>
<keyword evidence="1" id="KW-0472">Membrane</keyword>
<dbReference type="AlphaFoldDB" id="A0A1H3KR13"/>
<feature type="transmembrane region" description="Helical" evidence="1">
    <location>
        <begin position="32"/>
        <end position="53"/>
    </location>
</feature>
<protein>
    <submittedName>
        <fullName evidence="2">Uncharacterized protein</fullName>
    </submittedName>
</protein>
<feature type="transmembrane region" description="Helical" evidence="1">
    <location>
        <begin position="59"/>
        <end position="81"/>
    </location>
</feature>
<dbReference type="OrthoDB" id="2858784at2"/>
<name>A0A1H3KR13_9BACI</name>
<feature type="transmembrane region" description="Helical" evidence="1">
    <location>
        <begin position="121"/>
        <end position="141"/>
    </location>
</feature>
<proteinExistence type="predicted"/>
<sequence>MFFQFIMFAFYLVFAGLAIGTLLAVKVWYSLPAFLFMTGLICFGAYWIGALAGPLLFGWLPLAVIKWVIIVFCLGLIYYFYKQFHPSYGYFPFHGWLHWVILTVFFFLGGVNFAVTGLTAWLLFLLLPVFFAALLGGFLLMENMKTNYRQGGAYILYLPLVLFFFLAIATLIQ</sequence>
<reference evidence="3" key="1">
    <citation type="submission" date="2016-10" db="EMBL/GenBank/DDBJ databases">
        <authorList>
            <person name="Varghese N."/>
            <person name="Submissions S."/>
        </authorList>
    </citation>
    <scope>NUCLEOTIDE SEQUENCE [LARGE SCALE GENOMIC DNA]</scope>
    <source>
        <strain evidence="3">SP</strain>
    </source>
</reference>
<feature type="transmembrane region" description="Helical" evidence="1">
    <location>
        <begin position="153"/>
        <end position="172"/>
    </location>
</feature>
<evidence type="ECO:0000313" key="2">
    <source>
        <dbReference type="EMBL" id="SDY54449.1"/>
    </source>
</evidence>
<gene>
    <name evidence="2" type="ORF">SAMN05421736_102225</name>
</gene>
<evidence type="ECO:0000256" key="1">
    <source>
        <dbReference type="SAM" id="Phobius"/>
    </source>
</evidence>
<feature type="transmembrane region" description="Helical" evidence="1">
    <location>
        <begin position="6"/>
        <end position="25"/>
    </location>
</feature>
<organism evidence="2 3">
    <name type="scientific">Evansella caseinilytica</name>
    <dbReference type="NCBI Taxonomy" id="1503961"/>
    <lineage>
        <taxon>Bacteria</taxon>
        <taxon>Bacillati</taxon>
        <taxon>Bacillota</taxon>
        <taxon>Bacilli</taxon>
        <taxon>Bacillales</taxon>
        <taxon>Bacillaceae</taxon>
        <taxon>Evansella</taxon>
    </lineage>
</organism>
<accession>A0A1H3KR13</accession>
<keyword evidence="3" id="KW-1185">Reference proteome</keyword>
<dbReference type="Proteomes" id="UP000198935">
    <property type="component" value="Unassembled WGS sequence"/>
</dbReference>